<name>A0ABV0A2G1_9HYPH</name>
<evidence type="ECO:0000313" key="3">
    <source>
        <dbReference type="Proteomes" id="UP001407347"/>
    </source>
</evidence>
<dbReference type="SUPFAM" id="SSF56399">
    <property type="entry name" value="ADP-ribosylation"/>
    <property type="match status" value="1"/>
</dbReference>
<dbReference type="Proteomes" id="UP001407347">
    <property type="component" value="Unassembled WGS sequence"/>
</dbReference>
<dbReference type="EMBL" id="JAQYXP010000003">
    <property type="protein sequence ID" value="MEN3237084.1"/>
    <property type="molecule type" value="Genomic_DNA"/>
</dbReference>
<dbReference type="InterPro" id="IPR054695">
    <property type="entry name" value="Pierisin-like_dom"/>
</dbReference>
<dbReference type="Gene3D" id="3.90.210.10">
    <property type="entry name" value="Heat-Labile Enterotoxin, subunit A"/>
    <property type="match status" value="1"/>
</dbReference>
<organism evidence="2 3">
    <name type="scientific">Methylobacterium ajmalii</name>
    <dbReference type="NCBI Taxonomy" id="2738439"/>
    <lineage>
        <taxon>Bacteria</taxon>
        <taxon>Pseudomonadati</taxon>
        <taxon>Pseudomonadota</taxon>
        <taxon>Alphaproteobacteria</taxon>
        <taxon>Hyphomicrobiales</taxon>
        <taxon>Methylobacteriaceae</taxon>
        <taxon>Methylobacterium</taxon>
    </lineage>
</organism>
<gene>
    <name evidence="2" type="ORF">PUR29_26615</name>
</gene>
<evidence type="ECO:0000259" key="1">
    <source>
        <dbReference type="Pfam" id="PF22596"/>
    </source>
</evidence>
<sequence length="86" mass="9107">MRIKYVATSESHSMAGQFAGKNGYVYVIKSGRSVDANKSLGSRSPFPGQLEFAMPDGIKPSEILGAYPMKVGSISGPLIPNPNFGT</sequence>
<comment type="caution">
    <text evidence="2">The sequence shown here is derived from an EMBL/GenBank/DDBJ whole genome shotgun (WGS) entry which is preliminary data.</text>
</comment>
<proteinExistence type="predicted"/>
<feature type="domain" description="Pierisin-like" evidence="1">
    <location>
        <begin position="4"/>
        <end position="84"/>
    </location>
</feature>
<accession>A0ABV0A2G1</accession>
<keyword evidence="3" id="KW-1185">Reference proteome</keyword>
<evidence type="ECO:0000313" key="2">
    <source>
        <dbReference type="EMBL" id="MEN3237084.1"/>
    </source>
</evidence>
<protein>
    <submittedName>
        <fullName evidence="2">Enterotoxin A family protein</fullName>
    </submittedName>
</protein>
<dbReference type="Pfam" id="PF22596">
    <property type="entry name" value="Scabin-like"/>
    <property type="match status" value="1"/>
</dbReference>
<reference evidence="2 3" key="1">
    <citation type="journal article" date="2023" name="PLoS ONE">
        <title>Complete genome assembly of Hawai'i environmental nontuberculous mycobacteria reveals unexpected co-isolation with methylobacteria.</title>
        <authorList>
            <person name="Hendrix J."/>
            <person name="Epperson L.E."/>
            <person name="Tong E.I."/>
            <person name="Chan Y.L."/>
            <person name="Hasan N.A."/>
            <person name="Dawrs S.N."/>
            <person name="Norton G.J."/>
            <person name="Virdi R."/>
            <person name="Crooks J.L."/>
            <person name="Chan E.D."/>
            <person name="Honda J.R."/>
            <person name="Strong M."/>
        </authorList>
    </citation>
    <scope>NUCLEOTIDE SEQUENCE [LARGE SCALE GENOMIC DNA]</scope>
    <source>
        <strain evidence="2 3">NJH_HI04-1</strain>
    </source>
</reference>